<reference evidence="1" key="1">
    <citation type="journal article" date="2014" name="Front. Microbiol.">
        <title>High frequency of phylogenetically diverse reductive dehalogenase-homologous genes in deep subseafloor sedimentary metagenomes.</title>
        <authorList>
            <person name="Kawai M."/>
            <person name="Futagami T."/>
            <person name="Toyoda A."/>
            <person name="Takaki Y."/>
            <person name="Nishi S."/>
            <person name="Hori S."/>
            <person name="Arai W."/>
            <person name="Tsubouchi T."/>
            <person name="Morono Y."/>
            <person name="Uchiyama I."/>
            <person name="Ito T."/>
            <person name="Fujiyama A."/>
            <person name="Inagaki F."/>
            <person name="Takami H."/>
        </authorList>
    </citation>
    <scope>NUCLEOTIDE SEQUENCE</scope>
    <source>
        <strain evidence="1">Expedition CK06-06</strain>
    </source>
</reference>
<feature type="non-terminal residue" evidence="1">
    <location>
        <position position="1"/>
    </location>
</feature>
<evidence type="ECO:0000313" key="1">
    <source>
        <dbReference type="EMBL" id="GAH88494.1"/>
    </source>
</evidence>
<proteinExistence type="predicted"/>
<accession>X1KEA4</accession>
<organism evidence="1">
    <name type="scientific">marine sediment metagenome</name>
    <dbReference type="NCBI Taxonomy" id="412755"/>
    <lineage>
        <taxon>unclassified sequences</taxon>
        <taxon>metagenomes</taxon>
        <taxon>ecological metagenomes</taxon>
    </lineage>
</organism>
<name>X1KEA4_9ZZZZ</name>
<sequence>TVSGALSEALRFARSDGIASKDAHGRIGIALDELNIMERIDLAPQALVQLNSEEKKLAEWSLKNSRQLRHTIGEISTIDDMEKAAAEAARLREKFMSRYGELKRSYATECRECEALEDLKTYLDRRKEAKKG</sequence>
<comment type="caution">
    <text evidence="1">The sequence shown here is derived from an EMBL/GenBank/DDBJ whole genome shotgun (WGS) entry which is preliminary data.</text>
</comment>
<gene>
    <name evidence="1" type="ORF">S03H2_62134</name>
</gene>
<dbReference type="AlphaFoldDB" id="X1KEA4"/>
<dbReference type="EMBL" id="BARU01040161">
    <property type="protein sequence ID" value="GAH88494.1"/>
    <property type="molecule type" value="Genomic_DNA"/>
</dbReference>
<protein>
    <submittedName>
        <fullName evidence="1">Uncharacterized protein</fullName>
    </submittedName>
</protein>